<dbReference type="PROSITE" id="PS50109">
    <property type="entry name" value="HIS_KIN"/>
    <property type="match status" value="1"/>
</dbReference>
<keyword evidence="13" id="KW-1185">Reference proteome</keyword>
<protein>
    <recommendedName>
        <fullName evidence="2">histidine kinase</fullName>
        <ecNumber evidence="2">2.7.13.3</ecNumber>
    </recommendedName>
</protein>
<dbReference type="Pfam" id="PF02518">
    <property type="entry name" value="HATPase_c"/>
    <property type="match status" value="1"/>
</dbReference>
<comment type="caution">
    <text evidence="12">The sequence shown here is derived from an EMBL/GenBank/DDBJ whole genome shotgun (WGS) entry which is preliminary data.</text>
</comment>
<evidence type="ECO:0000256" key="8">
    <source>
        <dbReference type="ARBA" id="ARBA00023012"/>
    </source>
</evidence>
<dbReference type="PROSITE" id="PS50112">
    <property type="entry name" value="PAS"/>
    <property type="match status" value="2"/>
</dbReference>
<dbReference type="EC" id="2.7.13.3" evidence="2"/>
<evidence type="ECO:0000256" key="1">
    <source>
        <dbReference type="ARBA" id="ARBA00000085"/>
    </source>
</evidence>
<dbReference type="SMART" id="SM00388">
    <property type="entry name" value="HisKA"/>
    <property type="match status" value="1"/>
</dbReference>
<dbReference type="InterPro" id="IPR000700">
    <property type="entry name" value="PAS-assoc_C"/>
</dbReference>
<dbReference type="Gene3D" id="3.30.565.10">
    <property type="entry name" value="Histidine kinase-like ATPase, C-terminal domain"/>
    <property type="match status" value="1"/>
</dbReference>
<keyword evidence="5" id="KW-0547">Nucleotide-binding</keyword>
<dbReference type="SUPFAM" id="SSF47384">
    <property type="entry name" value="Homodimeric domain of signal transducing histidine kinase"/>
    <property type="match status" value="1"/>
</dbReference>
<dbReference type="SMART" id="SM00091">
    <property type="entry name" value="PAS"/>
    <property type="match status" value="2"/>
</dbReference>
<evidence type="ECO:0000256" key="6">
    <source>
        <dbReference type="ARBA" id="ARBA00022777"/>
    </source>
</evidence>
<evidence type="ECO:0000313" key="13">
    <source>
        <dbReference type="Proteomes" id="UP001287282"/>
    </source>
</evidence>
<dbReference type="CDD" id="cd00075">
    <property type="entry name" value="HATPase"/>
    <property type="match status" value="1"/>
</dbReference>
<organism evidence="12 13">
    <name type="scientific">Alkalihalophilus lindianensis</name>
    <dbReference type="NCBI Taxonomy" id="1630542"/>
    <lineage>
        <taxon>Bacteria</taxon>
        <taxon>Bacillati</taxon>
        <taxon>Bacillota</taxon>
        <taxon>Bacilli</taxon>
        <taxon>Bacillales</taxon>
        <taxon>Bacillaceae</taxon>
        <taxon>Alkalihalophilus</taxon>
    </lineage>
</organism>
<dbReference type="Gene3D" id="1.10.287.130">
    <property type="match status" value="1"/>
</dbReference>
<dbReference type="SUPFAM" id="SSF55874">
    <property type="entry name" value="ATPase domain of HSP90 chaperone/DNA topoisomerase II/histidine kinase"/>
    <property type="match status" value="1"/>
</dbReference>
<keyword evidence="8" id="KW-0902">Two-component regulatory system</keyword>
<keyword evidence="7" id="KW-0067">ATP-binding</keyword>
<evidence type="ECO:0000313" key="12">
    <source>
        <dbReference type="EMBL" id="MDV2685174.1"/>
    </source>
</evidence>
<dbReference type="EMBL" id="JAWJBA010000003">
    <property type="protein sequence ID" value="MDV2685174.1"/>
    <property type="molecule type" value="Genomic_DNA"/>
</dbReference>
<dbReference type="CDD" id="cd00130">
    <property type="entry name" value="PAS"/>
    <property type="match status" value="1"/>
</dbReference>
<name>A0ABU3XBB2_9BACI</name>
<dbReference type="InterPro" id="IPR035965">
    <property type="entry name" value="PAS-like_dom_sf"/>
</dbReference>
<dbReference type="Proteomes" id="UP001287282">
    <property type="component" value="Unassembled WGS sequence"/>
</dbReference>
<dbReference type="InterPro" id="IPR003594">
    <property type="entry name" value="HATPase_dom"/>
</dbReference>
<proteinExistence type="predicted"/>
<keyword evidence="4" id="KW-0808">Transferase</keyword>
<evidence type="ECO:0000259" key="11">
    <source>
        <dbReference type="PROSITE" id="PS50113"/>
    </source>
</evidence>
<feature type="domain" description="PAS" evidence="10">
    <location>
        <begin position="241"/>
        <end position="311"/>
    </location>
</feature>
<dbReference type="InterPro" id="IPR005467">
    <property type="entry name" value="His_kinase_dom"/>
</dbReference>
<keyword evidence="6" id="KW-0418">Kinase</keyword>
<dbReference type="InterPro" id="IPR036890">
    <property type="entry name" value="HATPase_C_sf"/>
</dbReference>
<dbReference type="InterPro" id="IPR004358">
    <property type="entry name" value="Sig_transdc_His_kin-like_C"/>
</dbReference>
<comment type="catalytic activity">
    <reaction evidence="1">
        <text>ATP + protein L-histidine = ADP + protein N-phospho-L-histidine.</text>
        <dbReference type="EC" id="2.7.13.3"/>
    </reaction>
</comment>
<evidence type="ECO:0000259" key="10">
    <source>
        <dbReference type="PROSITE" id="PS50112"/>
    </source>
</evidence>
<feature type="domain" description="Histidine kinase" evidence="9">
    <location>
        <begin position="380"/>
        <end position="580"/>
    </location>
</feature>
<evidence type="ECO:0000256" key="5">
    <source>
        <dbReference type="ARBA" id="ARBA00022741"/>
    </source>
</evidence>
<keyword evidence="3" id="KW-0597">Phosphoprotein</keyword>
<dbReference type="Pfam" id="PF00989">
    <property type="entry name" value="PAS"/>
    <property type="match status" value="1"/>
</dbReference>
<dbReference type="SUPFAM" id="SSF55785">
    <property type="entry name" value="PYP-like sensor domain (PAS domain)"/>
    <property type="match status" value="2"/>
</dbReference>
<accession>A0ABU3XBB2</accession>
<dbReference type="InterPro" id="IPR036097">
    <property type="entry name" value="HisK_dim/P_sf"/>
</dbReference>
<reference evidence="12 13" key="1">
    <citation type="submission" date="2023-10" db="EMBL/GenBank/DDBJ databases">
        <title>Screening of Alkalihalobacillus lindianensis BZ-TG-R113 and Its Alleviation of Salt Stress on Rapeseed Growth.</title>
        <authorList>
            <person name="Zhao B."/>
            <person name="Guo T."/>
        </authorList>
    </citation>
    <scope>NUCLEOTIDE SEQUENCE [LARGE SCALE GENOMIC DNA]</scope>
    <source>
        <strain evidence="12 13">BZ-TG-R113</strain>
    </source>
</reference>
<dbReference type="PRINTS" id="PR00344">
    <property type="entry name" value="BCTRLSENSOR"/>
</dbReference>
<sequence length="580" mass="66026">MSVVLQGKWNLTVFKEMVLGSSSPTVLCCWRESNQELELICVNDVTKECLLKQKLTINDLKELIYAFAPTNFYDKAEWSGQFTFPNGYCSMEANLLFRSKGERYYLLYLKEDPTLTEPALSLHDVFNQNDDAIFLLNQDGYFVDMNKKAEELSGLKGDAFKGVHYEQLLLSEERMRVANHFEKAFAGEVQVYDVSFRSQRGSLSLSIINIPHIVDGEIIGVYGVAKQKEIPCDFDELALIIQDKYKIIVEHSYDIICLTDKEGHYLLASNSYLPVLGYEPYSLIGESVLVYIHPSDHKRVLETFEEMVRTKLPSEAVIYRKLHANGYYQYLEGKGMPIILSDGEVVSFVFISRDITDIKKREDLLRRSEKLALAGELAAGIAHEIRNPLTTLRGFFQLTESQLEPYREVLMGELNQINDIIEELLLVARPRAISEERVDIAQLVESCVRDISTELHLKNIQLEIQMVHEAYVNCVPHQLKQVFINLFKNAIDAMSNEGKLMIILNRVNDTIHIAIKDNGKGMDEEELAKLGEPYYSTTIKGTGIGLMVCYKVIENHRGDLSIHSVQNEGTEVSIQLPIVK</sequence>
<dbReference type="CDD" id="cd00082">
    <property type="entry name" value="HisKA"/>
    <property type="match status" value="1"/>
</dbReference>
<dbReference type="InterPro" id="IPR013767">
    <property type="entry name" value="PAS_fold"/>
</dbReference>
<dbReference type="InterPro" id="IPR003661">
    <property type="entry name" value="HisK_dim/P_dom"/>
</dbReference>
<evidence type="ECO:0000256" key="4">
    <source>
        <dbReference type="ARBA" id="ARBA00022679"/>
    </source>
</evidence>
<dbReference type="PANTHER" id="PTHR43065">
    <property type="entry name" value="SENSOR HISTIDINE KINASE"/>
    <property type="match status" value="1"/>
</dbReference>
<dbReference type="Gene3D" id="3.30.450.20">
    <property type="entry name" value="PAS domain"/>
    <property type="match status" value="2"/>
</dbReference>
<gene>
    <name evidence="12" type="ORF">RYX56_12485</name>
</gene>
<dbReference type="NCBIfam" id="TIGR00229">
    <property type="entry name" value="sensory_box"/>
    <property type="match status" value="2"/>
</dbReference>
<feature type="domain" description="PAC" evidence="11">
    <location>
        <begin position="312"/>
        <end position="367"/>
    </location>
</feature>
<dbReference type="Pfam" id="PF00512">
    <property type="entry name" value="HisKA"/>
    <property type="match status" value="1"/>
</dbReference>
<dbReference type="InterPro" id="IPR013656">
    <property type="entry name" value="PAS_4"/>
</dbReference>
<evidence type="ECO:0000256" key="2">
    <source>
        <dbReference type="ARBA" id="ARBA00012438"/>
    </source>
</evidence>
<dbReference type="Pfam" id="PF08448">
    <property type="entry name" value="PAS_4"/>
    <property type="match status" value="1"/>
</dbReference>
<dbReference type="RefSeq" id="WP_317122352.1">
    <property type="nucleotide sequence ID" value="NZ_JAWJBA010000003.1"/>
</dbReference>
<dbReference type="SMART" id="SM00387">
    <property type="entry name" value="HATPase_c"/>
    <property type="match status" value="1"/>
</dbReference>
<evidence type="ECO:0000259" key="9">
    <source>
        <dbReference type="PROSITE" id="PS50109"/>
    </source>
</evidence>
<dbReference type="InterPro" id="IPR000014">
    <property type="entry name" value="PAS"/>
</dbReference>
<feature type="domain" description="PAS" evidence="10">
    <location>
        <begin position="122"/>
        <end position="188"/>
    </location>
</feature>
<dbReference type="PROSITE" id="PS50113">
    <property type="entry name" value="PAC"/>
    <property type="match status" value="1"/>
</dbReference>
<evidence type="ECO:0000256" key="7">
    <source>
        <dbReference type="ARBA" id="ARBA00022840"/>
    </source>
</evidence>
<dbReference type="PANTHER" id="PTHR43065:SF34">
    <property type="entry name" value="SPORULATION KINASE A"/>
    <property type="match status" value="1"/>
</dbReference>
<evidence type="ECO:0000256" key="3">
    <source>
        <dbReference type="ARBA" id="ARBA00022553"/>
    </source>
</evidence>